<feature type="coiled-coil region" evidence="1">
    <location>
        <begin position="220"/>
        <end position="254"/>
    </location>
</feature>
<name>A0AAD8CX18_ACIOX</name>
<sequence>MWKWYSGDESGPAQGAPDSQKGMNHGSMADVAEQLSQTEQLVVRLKELIREKDNILRTKDEQIKTEKEACEAKLSKVKLQNKAKVTSLNSQLDELKKQLTPSGTKEATAGLKKTTGDGNQENAAASRGKILVLKKRVEELESQLSQYKAELKNKTAEIETQRQRGSEIDAMLAEKDKKLSEKEAYIIDLQLIASGENPARVLSTSAEEPKVQLTEKDTPLQDLQTLVKNLTKKVEESEEKYSLLKEQSESLKELLVTEKKQFEGKENMYKENIQTFKDIIMEKENNLVEQYQKHEHELFKLAAKSDASAELEQLLKALKQKLHEKEEVLLGRTQVVDVLQKELDTRDQKIKELNEKMKRLQVEKDNMQSKLDAEKHVMRAQLRDLMQKHEIELKHVKEKHETELSEKDQAYLQLQKQLEEVRNHSDSAGALGTDNAVDAGNNPRIAELEVQTKLKTEEASKSEAKFLKMKAWSKSRIKQLEDELRKAQYGTTSLDITALRNRIAELEDEREESMQKLEQYEELKTLNDELVAKLEIYEEQQRKMQADLEQVTKRAASQTSESGSADELQSHVLEWQDMVSDAEGVRDQAREEKAAMVLRMTHIEEEREALVTQQQELEEELAQAGGLRAKRGKQKQAASSTRNLQEDFEFDGKQSYQDPNNTLDSSDFADGENMGGWWPEYTSDNTGLRSVVEELELERNQLQEQILTLEERCQHLEDRLQLQGRIESLQVAFDVDEEGQPLRVTQNENERLQGQLTNLRSQHSRDTEKHQVLISSLNEQLKGFSDREEILESSLIEKEQTLVETSEKLEQIENLRGSLKEKEVQNKELSDKLLQAEQNVAEVTGKCCTYEKQCSELKTSVADLTHRLNTAREKTQKQDVAIEMLQCDLDQTNDELDKLNSTHLEERAQLIHDLQSCEREIDSLKDVLLERDKEITALSNSMTEYLDQVLQLKQQIKYKEEEMGGMETALAKAERQAQIIRESQSSDEQTMNTKLASLVEQMKEMEMELSNTREENKAKCSEVEELVKQVHAGNEISQNLRTDIQKLNVTHRTHLAECETQLSSLKEQVTASSRRLQEVHTKSLGEKNKLAAQLEEMNTAYKNLKNLLQEKENKEQSFETELKSFKDECNKLLAEVARKDEELLILSKQLAEQVEHQETVKRGVHEKLEIISCLEEKLTATQQEAEETKLKLSQKLQIKETECIQLKEQLEVKSESVLKLETEVKTLENKNDQLQTTVEKKDDEILVQTKLAADLNEKAANVQWVNQNLQCQVNQLTDESEKLKRELMDQESLQSKQQDLVSELQGKISVTEVHMSEYEKTVAVMQKEKEELTSKTEDLVKLLEQNQNVVAEKLLEKTSECNNLAKLLSEKQELIAHLQDQVQLLTSQIDQLKCNIAEKEQAVIDRVTTCEKLQSQLGQLQETLPMLQEQNHALQLGLVEKDLLLQEKVTECHSLQKQINKQNESVVNLQNEVDSLKDGGKKLTQSLEEKEVALKSRICEYNDLFDQIKRNNEAIAVLSSQIDVMNEESVKLKSENEDLKTTLNNRNVDYSKLYEQATLSQTEAAKLQSQVQTLNAEIQDTKADILGKLNEIAMFQSELSKKEDSIVLLNKQLDNMNTYTESLNIRLQEKTESLNHQDLLIKQLQTKYVEEEGQLSENMAVIAQLQTQGQDMQKALQQKEKTLKMQQIEIKQLKDKAEESEVLKSQLNEYLEMISDLQSQLKSMTERSDQLQCSMTEKEALLKIKVDDYVSLKAQFSDLEDTASQLRVQLEHVTTESDALKDTVKEKESNLKQIEESSLVQREDLISKYQGKLAECESLKDQLSTLQETASGLNEHITTQRSEINQLNETIVKTETCILEQTKAMQELQEQAEEATLFKSQLMESTELISQLQSQVQKLTSESKMLDKSAGEKQMALFHLQERYAAQTEQLREISSAVSQKDEEISSLHRLVSEKGDIIKAAENTSSTLKNEMEQLKVELEKNKISYADVLQQKDNALAAEREVLKAENREAVKQLNIANQAVEQRELVVQSLNSKYAEQLQNIESLNSEILSLNEKNSNMNKEMELMTQNLQQQLDSAVREKMVQKQDTDRTIAEKEELIKNYSDQLQKKKGELQTCEQLAANLNEAGERLKNEKEQLQMQVSAKGEEVTRLKLEIQKIEQTLMDSEKERLADLDRDNQKNSLLAEQLRSLANEMKSKDVKIQALQQDLDNMQGKFAEVSSALKMSSDELKEKNMVVADLSQHIAENQNKLEEMCLVVQKKDLLARQILSEREKEIKNLQTEKLSSQHDLSEFSQSMSEKLLAFEEEKFTLQTAMKQLELKHQSEVESLKQELDRNTEVWQQKVSEMSEKDKYIQDEKKQVCLLQQQVINLKEELDISTDKLNSTDKEGAQHLNDLLIKEGQIQSLTLQVNQQKELLTSISQQLKEKDLSVTRVMESASNEMLKHTEEKNCLIVQLEHLEKKHSCSTKELESLYQQLEEYKNTLSHSQALVQSKDVEKQDLINEKEQLKVHHDTLAKEKDIMKRKLQAALLVRKELMKKMEELEKKSQVDLNKDKETADLQNIVQELTSQVTQAQTRIKEQESHIELLKQQILQKEADINEFARSLSTKETLVGQLEDNIRHLQTTILERESSLADALKAVVEKDAIIEALQCSSKENEKSFDHECCELKQENELLQKKLHAALLARREAIKKAQEKERNLRAESTQQKEEFDKLLIECSQQAEELKTTKEQLTTIQQDYCGKLKEFEDNHEVIDALQSQLNSINALLEEKEKSLQEVKIQVEELESKMRSVLHDHDRVNTLKTQMSDMTSELENKANFQKTLEDDSKGLSLEIEQVRSELERANIKITEKTEELLILQQTVNIAEQQHQQEKQVLIDECTELQNQLRKTQSDVEYLTMSLEDIKKEKDSQSEAFNNSNKVLLEAKNELKEELEKVYSLIAERSDDCKAMKNTLAEMQHQFELEKVGIKAESEQMESCWKQSQAKAESYKLHLEKIEKEKEDLFCSLEKSRGESVTLQEQLDKSNRLKEELAEKVYLLQSAAAQHEEKIFLLQSQTETLQVILEEKENAIVSLKSSISEKEKLLAALELQMQKELHLHEVERRRVKTEMHELHRKAADMSHVSKEQSDVSKSNEQITRKLQAALISRKEALKENQSLKDKIQTLYSEKEELISMSSSLEKSLADMKNQQGDLKVSIAALSDEKEILISEVDKILSDNHSLSAACESLKHTIENITQQKQAFSCQLESLKDSETEELSEWKSKHKELKQEYESLLQAYENISSEMDKMRQLVETTRKEKQEVLSKRCKLETEKEVLEKQLNEAEEEQEKQKEKMRTFAKLKQQKIQELEEENEMKNDQLEMAEKQQGAVEELALKKTELDEENQALQETCEELRKKLNEIQSEKSNLLNDVEATRSSLEKLQVETKAHQSDLQIKINEALSLKDLLAAELESQKADIVAKAEVIKTLQQEKFSLSEQVTELERQHKVELDKRENTVAKLDCEMNSNLQETISLNEKVRILEDDKSLLQEELENVQEISEKVKNENEYLETELLKSAERIDLLTDTVSTLRIQNNLLSTQLSEIKEEKHGLIRQKEGQQVKLVKDFEEKLRAAQRGNEGSKSVTKELQELLREKHQEINQMQKDCIQYQELILDLERSVKLSQSERDAIEKELKNVNEKVPKFFNKIGHLYKEITSYKDLLSEARKQLERVQSENAQLKEELVQKEAQAELQKMDRKKELEQVNEQQKALYKNELMKIEERINVLQRQKERNRDEVLQLKSEIESRDMLTKKLEKEANTNLAKLAAFSHTISSLQNNGDSVADETKQWELRFQEVIEDKEKQLLDQKLVVLQLTEEMKIKDMQINEFQHKSSNLEVAFDETDSRYKAAYIDFQNEKALLIATSRELSQNFEMLKERFEEQKDHVQKLEEDKKALQHQLSDSGDSAVHMKAELLTLEERFTNTDSELQLSQSFSDTLQVDLEKQDAIAKQLKSLLINKDTEISMLLSSKCGEMSGYIAEIQNQNRIQIASYEEHVNALYDEKEKTDKAFRGLENRIKNLQVKFEKSVQEKEQMAAKMGNLKNALTFSQSERDGLLSEYKVLEERYRSIANEKAILSQEEETESKTLKQEIKTLLHQMDDLNSENAMLKAQLIRYREDLNQVLSLKDNQLKQLLKKQLDSIKNLEDGKAVVEKQYQDALRDLEQKIVTIKSLESENEKLVIQVHELEAVITTMTKEKLEMNETKVIADLQETIVAKTTECNELKQNLDAQKATTKELKIKLKKIEKDTDKILSDAEVKYNKELAAFEQDVDLMRNVSETAEDRVVEISRDLMQAEQTISEAKTLNKELKSQNESFGKAMAALQNDRDKLIEDFKHLQMKYDGELKTASDKVNKLEFQLNDVTSELNALVKERAVLIRTLSAFESDNTYNQLMVQIEDLRKAVADGDIEIKRFSSEKETYTRQMTAFSKSMASLQDDRDRLLEELGGSKRVYESRQGAASAASSVNHATDLNMLRNNCAALQAENGRLLEEITSLRSERMEFQQMKSKAAELEKALQQADAFRLQTEQDVGAYQTELAELRTEKNLLLTESWSLKEQYLIMVADKDREISELQKLYPEESRKSSGIYPIKTECVTLVANEDSSDQVKLLLTERIQLQSDLQRCLQEVHQRDLCFQQLNSKMMQTIEEKTNLTTQLKAVAQTLRDTQLHHNELQNRCYWLERQLQTRPIQTSFQGRVQGEAATEVPPGAPQERATAVVDIESLEVGELRKRLADTEQLYHSTQQELSQLAQSLSEEQARREAAEEALGLAEERVQRQVFDASSSRSAVREYSIQLESDDEREALIIDPTEHVVVRKMKGGALSVKRWLRGRSLYCSKLLTSRAKSRYLFLTYLLALHVAVFMCLTGVL</sequence>
<dbReference type="Proteomes" id="UP001230051">
    <property type="component" value="Unassembled WGS sequence"/>
</dbReference>
<feature type="coiled-coil region" evidence="1">
    <location>
        <begin position="1959"/>
        <end position="2223"/>
    </location>
</feature>
<dbReference type="EMBL" id="JAGXEW010000021">
    <property type="protein sequence ID" value="KAK1159674.1"/>
    <property type="molecule type" value="Genomic_DNA"/>
</dbReference>
<feature type="coiled-coil region" evidence="1">
    <location>
        <begin position="3232"/>
        <end position="3424"/>
    </location>
</feature>
<feature type="coiled-coil region" evidence="1">
    <location>
        <begin position="2828"/>
        <end position="2943"/>
    </location>
</feature>
<feature type="coiled-coil region" evidence="1">
    <location>
        <begin position="586"/>
        <end position="623"/>
    </location>
</feature>
<feature type="coiled-coil region" evidence="1">
    <location>
        <begin position="1662"/>
        <end position="1836"/>
    </location>
</feature>
<evidence type="ECO:0000256" key="1">
    <source>
        <dbReference type="SAM" id="Coils"/>
    </source>
</evidence>
<dbReference type="InterPro" id="IPR026202">
    <property type="entry name" value="GOLGB1"/>
</dbReference>
<gene>
    <name evidence="4" type="primary">GOLGB1</name>
    <name evidence="4" type="ORF">AOXY_G21051</name>
</gene>
<feature type="coiled-coil region" evidence="1">
    <location>
        <begin position="4040"/>
        <end position="4284"/>
    </location>
</feature>
<feature type="transmembrane region" description="Helical" evidence="3">
    <location>
        <begin position="4882"/>
        <end position="4902"/>
    </location>
</feature>
<feature type="coiled-coil region" evidence="1">
    <location>
        <begin position="489"/>
        <end position="554"/>
    </location>
</feature>
<feature type="coiled-coil region" evidence="1">
    <location>
        <begin position="3619"/>
        <end position="3781"/>
    </location>
</feature>
<feature type="coiled-coil region" evidence="1">
    <location>
        <begin position="3134"/>
        <end position="3189"/>
    </location>
</feature>
<feature type="coiled-coil region" evidence="1">
    <location>
        <begin position="4760"/>
        <end position="4808"/>
    </location>
</feature>
<evidence type="ECO:0000256" key="3">
    <source>
        <dbReference type="SAM" id="Phobius"/>
    </source>
</evidence>
<evidence type="ECO:0000313" key="5">
    <source>
        <dbReference type="Proteomes" id="UP001230051"/>
    </source>
</evidence>
<feature type="coiled-coil region" evidence="1">
    <location>
        <begin position="3517"/>
        <end position="3551"/>
    </location>
</feature>
<feature type="coiled-coil region" evidence="1">
    <location>
        <begin position="2994"/>
        <end position="3091"/>
    </location>
</feature>
<feature type="region of interest" description="Disordered" evidence="2">
    <location>
        <begin position="626"/>
        <end position="660"/>
    </location>
</feature>
<feature type="coiled-coil region" evidence="1">
    <location>
        <begin position="2755"/>
        <end position="2796"/>
    </location>
</feature>
<feature type="coiled-coil region" evidence="1">
    <location>
        <begin position="3902"/>
        <end position="3943"/>
    </location>
</feature>
<feature type="coiled-coil region" evidence="1">
    <location>
        <begin position="1522"/>
        <end position="1584"/>
    </location>
</feature>
<feature type="region of interest" description="Disordered" evidence="2">
    <location>
        <begin position="1"/>
        <end position="32"/>
    </location>
</feature>
<evidence type="ECO:0000256" key="2">
    <source>
        <dbReference type="SAM" id="MobiDB-lite"/>
    </source>
</evidence>
<feature type="coiled-coil region" evidence="1">
    <location>
        <begin position="2685"/>
        <end position="2712"/>
    </location>
</feature>
<feature type="coiled-coil region" evidence="1">
    <location>
        <begin position="1055"/>
        <end position="1142"/>
    </location>
</feature>
<dbReference type="Gene3D" id="1.10.287.1490">
    <property type="match status" value="2"/>
</dbReference>
<keyword evidence="3" id="KW-1133">Transmembrane helix</keyword>
<evidence type="ECO:0000313" key="4">
    <source>
        <dbReference type="EMBL" id="KAK1159674.1"/>
    </source>
</evidence>
<dbReference type="GO" id="GO:0005794">
    <property type="term" value="C:Golgi apparatus"/>
    <property type="evidence" value="ECO:0007669"/>
    <property type="project" value="InterPro"/>
</dbReference>
<feature type="coiled-coil region" evidence="1">
    <location>
        <begin position="3450"/>
        <end position="3484"/>
    </location>
</feature>
<feature type="coiled-coil region" evidence="1">
    <location>
        <begin position="4314"/>
        <end position="4408"/>
    </location>
</feature>
<feature type="coiled-coil region" evidence="1">
    <location>
        <begin position="123"/>
        <end position="164"/>
    </location>
</feature>
<dbReference type="PANTHER" id="PTHR18887:SF4">
    <property type="entry name" value="GOLGIN SUBFAMILY B MEMBER 1-LIKE"/>
    <property type="match status" value="1"/>
</dbReference>
<feature type="compositionally biased region" description="Basic and acidic residues" evidence="2">
    <location>
        <begin position="3115"/>
        <end position="3129"/>
    </location>
</feature>
<reference evidence="4" key="1">
    <citation type="submission" date="2022-02" db="EMBL/GenBank/DDBJ databases">
        <title>Atlantic sturgeon de novo genome assembly.</title>
        <authorList>
            <person name="Stock M."/>
            <person name="Klopp C."/>
            <person name="Guiguen Y."/>
            <person name="Cabau C."/>
            <person name="Parinello H."/>
            <person name="Santidrian Yebra-Pimentel E."/>
            <person name="Kuhl H."/>
            <person name="Dirks R.P."/>
            <person name="Guessner J."/>
            <person name="Wuertz S."/>
            <person name="Du K."/>
            <person name="Schartl M."/>
        </authorList>
    </citation>
    <scope>NUCLEOTIDE SEQUENCE</scope>
    <source>
        <strain evidence="4">STURGEONOMICS-FGT-2020</strain>
        <tissue evidence="4">Whole blood</tissue>
    </source>
</reference>
<comment type="caution">
    <text evidence="4">The sequence shown here is derived from an EMBL/GenBank/DDBJ whole genome shotgun (WGS) entry which is preliminary data.</text>
</comment>
<feature type="coiled-coil region" evidence="1">
    <location>
        <begin position="685"/>
        <end position="762"/>
    </location>
</feature>
<organism evidence="4 5">
    <name type="scientific">Acipenser oxyrinchus oxyrinchus</name>
    <dbReference type="NCBI Taxonomy" id="40147"/>
    <lineage>
        <taxon>Eukaryota</taxon>
        <taxon>Metazoa</taxon>
        <taxon>Chordata</taxon>
        <taxon>Craniata</taxon>
        <taxon>Vertebrata</taxon>
        <taxon>Euteleostomi</taxon>
        <taxon>Actinopterygii</taxon>
        <taxon>Chondrostei</taxon>
        <taxon>Acipenseriformes</taxon>
        <taxon>Acipenseridae</taxon>
        <taxon>Acipenser</taxon>
    </lineage>
</organism>
<keyword evidence="3" id="KW-0472">Membrane</keyword>
<keyword evidence="1" id="KW-0175">Coiled coil</keyword>
<accession>A0AAD8CX18</accession>
<feature type="coiled-coil region" evidence="1">
    <location>
        <begin position="1865"/>
        <end position="1909"/>
    </location>
</feature>
<feature type="coiled-coil region" evidence="1">
    <location>
        <begin position="2443"/>
        <end position="2606"/>
    </location>
</feature>
<keyword evidence="3" id="KW-0812">Transmembrane</keyword>
<proteinExistence type="predicted"/>
<dbReference type="Gene3D" id="1.20.5.340">
    <property type="match status" value="1"/>
</dbReference>
<feature type="region of interest" description="Disordered" evidence="2">
    <location>
        <begin position="3115"/>
        <end position="3134"/>
    </location>
</feature>
<feature type="coiled-coil region" evidence="1">
    <location>
        <begin position="1171"/>
        <end position="1479"/>
    </location>
</feature>
<dbReference type="PANTHER" id="PTHR18887">
    <property type="entry name" value="GOLGI-ASSOCIATED PROTEIN GCP360-RELATED"/>
    <property type="match status" value="1"/>
</dbReference>
<protein>
    <submittedName>
        <fullName evidence="4">Golgin subfamily B member 1-like</fullName>
    </submittedName>
</protein>
<feature type="region of interest" description="Disordered" evidence="2">
    <location>
        <begin position="99"/>
        <end position="123"/>
    </location>
</feature>
<feature type="coiled-coil region" evidence="1">
    <location>
        <begin position="301"/>
        <end position="424"/>
    </location>
</feature>
<keyword evidence="5" id="KW-1185">Reference proteome</keyword>
<feature type="coiled-coil region" evidence="1">
    <location>
        <begin position="795"/>
        <end position="1029"/>
    </location>
</feature>
<feature type="coiled-coil region" evidence="1">
    <location>
        <begin position="4507"/>
        <end position="4579"/>
    </location>
</feature>